<reference evidence="5" key="1">
    <citation type="submission" date="2021-10" db="EMBL/GenBank/DDBJ databases">
        <title>The complete genome sequence of Leeia sp. TBRC 13508.</title>
        <authorList>
            <person name="Charoenyingcharoen P."/>
            <person name="Yukphan P."/>
        </authorList>
    </citation>
    <scope>NUCLEOTIDE SEQUENCE</scope>
    <source>
        <strain evidence="5">TBRC 13508</strain>
    </source>
</reference>
<evidence type="ECO:0000256" key="2">
    <source>
        <dbReference type="ARBA" id="ARBA00023125"/>
    </source>
</evidence>
<comment type="caution">
    <text evidence="5">The sequence shown here is derived from an EMBL/GenBank/DDBJ whole genome shotgun (WGS) entry which is preliminary data.</text>
</comment>
<keyword evidence="1" id="KW-0805">Transcription regulation</keyword>
<dbReference type="PANTHER" id="PTHR43280">
    <property type="entry name" value="ARAC-FAMILY TRANSCRIPTIONAL REGULATOR"/>
    <property type="match status" value="1"/>
</dbReference>
<accession>A0ABS8D406</accession>
<feature type="domain" description="HTH araC/xylS-type" evidence="4">
    <location>
        <begin position="159"/>
        <end position="265"/>
    </location>
</feature>
<dbReference type="Proteomes" id="UP001165395">
    <property type="component" value="Unassembled WGS sequence"/>
</dbReference>
<keyword evidence="6" id="KW-1185">Reference proteome</keyword>
<dbReference type="SMART" id="SM00342">
    <property type="entry name" value="HTH_ARAC"/>
    <property type="match status" value="1"/>
</dbReference>
<dbReference type="InterPro" id="IPR009057">
    <property type="entry name" value="Homeodomain-like_sf"/>
</dbReference>
<evidence type="ECO:0000256" key="1">
    <source>
        <dbReference type="ARBA" id="ARBA00023015"/>
    </source>
</evidence>
<dbReference type="InterPro" id="IPR018062">
    <property type="entry name" value="HTH_AraC-typ_CS"/>
</dbReference>
<evidence type="ECO:0000256" key="3">
    <source>
        <dbReference type="ARBA" id="ARBA00023163"/>
    </source>
</evidence>
<dbReference type="SUPFAM" id="SSF46689">
    <property type="entry name" value="Homeodomain-like"/>
    <property type="match status" value="1"/>
</dbReference>
<dbReference type="Gene3D" id="1.10.10.60">
    <property type="entry name" value="Homeodomain-like"/>
    <property type="match status" value="2"/>
</dbReference>
<proteinExistence type="predicted"/>
<evidence type="ECO:0000313" key="6">
    <source>
        <dbReference type="Proteomes" id="UP001165395"/>
    </source>
</evidence>
<dbReference type="EMBL" id="JAJBZT010000002">
    <property type="protein sequence ID" value="MCB6182941.1"/>
    <property type="molecule type" value="Genomic_DNA"/>
</dbReference>
<dbReference type="PROSITE" id="PS00041">
    <property type="entry name" value="HTH_ARAC_FAMILY_1"/>
    <property type="match status" value="1"/>
</dbReference>
<name>A0ABS8D406_9NEIS</name>
<sequence length="275" mass="31915">MDISPYLFPPEDLAQTESTRTTVLRYHLAWKARDIEAVMALYHPDVTYEDYYQNRILHLPDLREYALQLMPSVPGTSLVHDDRIRVDGDTAFIQYRICVAGDKGLFALRSSEAITVKAEKIWRVREYATLVHENHPPQTADQQTRQPLARLGLNPRLLAFMAQTVEDYLSKQQPYLDPEFRLQTLADATGYTRNQLSYLLNQVFGQTFYQYVNQARLRHVLDLLATLPTASIDRLAFDAGFRSLSVFYTCFRKHTGQTPTAWMQQYSVRTRKEDK</sequence>
<keyword evidence="3" id="KW-0804">Transcription</keyword>
<dbReference type="SUPFAM" id="SSF54427">
    <property type="entry name" value="NTF2-like"/>
    <property type="match status" value="1"/>
</dbReference>
<evidence type="ECO:0000259" key="4">
    <source>
        <dbReference type="PROSITE" id="PS01124"/>
    </source>
</evidence>
<dbReference type="InterPro" id="IPR032710">
    <property type="entry name" value="NTF2-like_dom_sf"/>
</dbReference>
<dbReference type="RefSeq" id="WP_227179187.1">
    <property type="nucleotide sequence ID" value="NZ_JAJBZT010000002.1"/>
</dbReference>
<dbReference type="Pfam" id="PF12680">
    <property type="entry name" value="SnoaL_2"/>
    <property type="match status" value="1"/>
</dbReference>
<dbReference type="PROSITE" id="PS01124">
    <property type="entry name" value="HTH_ARAC_FAMILY_2"/>
    <property type="match status" value="1"/>
</dbReference>
<organism evidence="5 6">
    <name type="scientific">Leeia speluncae</name>
    <dbReference type="NCBI Taxonomy" id="2884804"/>
    <lineage>
        <taxon>Bacteria</taxon>
        <taxon>Pseudomonadati</taxon>
        <taxon>Pseudomonadota</taxon>
        <taxon>Betaproteobacteria</taxon>
        <taxon>Neisseriales</taxon>
        <taxon>Leeiaceae</taxon>
        <taxon>Leeia</taxon>
    </lineage>
</organism>
<dbReference type="PANTHER" id="PTHR43280:SF27">
    <property type="entry name" value="TRANSCRIPTIONAL REGULATOR MTLR"/>
    <property type="match status" value="1"/>
</dbReference>
<dbReference type="Gene3D" id="3.10.450.50">
    <property type="match status" value="1"/>
</dbReference>
<evidence type="ECO:0000313" key="5">
    <source>
        <dbReference type="EMBL" id="MCB6182941.1"/>
    </source>
</evidence>
<dbReference type="InterPro" id="IPR018060">
    <property type="entry name" value="HTH_AraC"/>
</dbReference>
<dbReference type="Pfam" id="PF12833">
    <property type="entry name" value="HTH_18"/>
    <property type="match status" value="1"/>
</dbReference>
<gene>
    <name evidence="5" type="ORF">LIN78_05190</name>
</gene>
<keyword evidence="2" id="KW-0238">DNA-binding</keyword>
<dbReference type="InterPro" id="IPR037401">
    <property type="entry name" value="SnoaL-like"/>
</dbReference>
<protein>
    <submittedName>
        <fullName evidence="5">Nuclear transport factor 2 family protein</fullName>
    </submittedName>
</protein>